<evidence type="ECO:0000313" key="2">
    <source>
        <dbReference type="EMBL" id="RPE34937.1"/>
    </source>
</evidence>
<name>A0A3N4S2T6_9ACTN</name>
<feature type="region of interest" description="Disordered" evidence="1">
    <location>
        <begin position="160"/>
        <end position="202"/>
    </location>
</feature>
<dbReference type="AlphaFoldDB" id="A0A3N4S2T6"/>
<accession>A0A3N4S2T6</accession>
<dbReference type="RefSeq" id="WP_162871592.1">
    <property type="nucleotide sequence ID" value="NZ_RKQG01000001.1"/>
</dbReference>
<feature type="region of interest" description="Disordered" evidence="1">
    <location>
        <begin position="288"/>
        <end position="319"/>
    </location>
</feature>
<keyword evidence="3" id="KW-1185">Reference proteome</keyword>
<evidence type="ECO:0000256" key="1">
    <source>
        <dbReference type="SAM" id="MobiDB-lite"/>
    </source>
</evidence>
<dbReference type="EMBL" id="RKQG01000001">
    <property type="protein sequence ID" value="RPE34937.1"/>
    <property type="molecule type" value="Genomic_DNA"/>
</dbReference>
<comment type="caution">
    <text evidence="2">The sequence shown here is derived from an EMBL/GenBank/DDBJ whole genome shotgun (WGS) entry which is preliminary data.</text>
</comment>
<protein>
    <submittedName>
        <fullName evidence="2">Uncharacterized protein</fullName>
    </submittedName>
</protein>
<gene>
    <name evidence="2" type="ORF">EDD38_3280</name>
</gene>
<feature type="compositionally biased region" description="Low complexity" evidence="1">
    <location>
        <begin position="288"/>
        <end position="302"/>
    </location>
</feature>
<evidence type="ECO:0000313" key="3">
    <source>
        <dbReference type="Proteomes" id="UP000266906"/>
    </source>
</evidence>
<reference evidence="2 3" key="1">
    <citation type="submission" date="2018-11" db="EMBL/GenBank/DDBJ databases">
        <title>Sequencing the genomes of 1000 actinobacteria strains.</title>
        <authorList>
            <person name="Klenk H.-P."/>
        </authorList>
    </citation>
    <scope>NUCLEOTIDE SEQUENCE [LARGE SCALE GENOMIC DNA]</scope>
    <source>
        <strain evidence="2 3">DSM 44781</strain>
    </source>
</reference>
<sequence length="328" mass="33880">MEKIIPTEGLRATLLWPVTGLCTGTPVLVRKLTAPQRQRRAEAAELKAKRERILAEAAEAAEVAFAKKLIAETDPVKRAALVQAQEAGQIAAREVQLEQDKAARAAGREKLKDTAGAAALLLVVGGPLIWSLARPWIGPGVGLAIGVWWIAALIHAPAPGKDAEQAPAGPPAPARREGSGPDVEEDWEETAPTPRQEPSPTPADARLAVVLLGAAGGHVALTAVTAHLAAQHPLWKRSGKAVKALLGEAGVRVRGGVRVEGVSVEGIHRDDVPPLPSPSGAAPGSVVAAGQSNNNNANNAPQVGGGEGFITRPDPDNPARTIVVHTAA</sequence>
<dbReference type="Proteomes" id="UP000266906">
    <property type="component" value="Unassembled WGS sequence"/>
</dbReference>
<proteinExistence type="predicted"/>
<organism evidence="2 3">
    <name type="scientific">Kitasatospora cineracea</name>
    <dbReference type="NCBI Taxonomy" id="88074"/>
    <lineage>
        <taxon>Bacteria</taxon>
        <taxon>Bacillati</taxon>
        <taxon>Actinomycetota</taxon>
        <taxon>Actinomycetes</taxon>
        <taxon>Kitasatosporales</taxon>
        <taxon>Streptomycetaceae</taxon>
        <taxon>Kitasatospora</taxon>
    </lineage>
</organism>